<gene>
    <name evidence="2" type="ORF">O1G22_01805</name>
</gene>
<name>A0ABY7NW26_9ACTN</name>
<evidence type="ECO:0000313" key="2">
    <source>
        <dbReference type="EMBL" id="WBO61677.1"/>
    </source>
</evidence>
<organism evidence="2 3">
    <name type="scientific">Streptomyces camelliae</name>
    <dbReference type="NCBI Taxonomy" id="3004093"/>
    <lineage>
        <taxon>Bacteria</taxon>
        <taxon>Bacillati</taxon>
        <taxon>Actinomycetota</taxon>
        <taxon>Actinomycetes</taxon>
        <taxon>Kitasatosporales</taxon>
        <taxon>Streptomycetaceae</taxon>
        <taxon>Streptomyces</taxon>
    </lineage>
</organism>
<sequence length="149" mass="15771">MVSLIVVTAVITAALSSQVPKPSSTAAFLLSSAALPSTFSSAASPHASRGEHRGTPGKADGVVPDGVTVFDDAPEHRNQLPRKADATYGSGDEAARWVATAATATVWLSQRGAEYGLCQIDKNELRPRATDRRRPRMYAGPAQDPRTQQ</sequence>
<feature type="region of interest" description="Disordered" evidence="1">
    <location>
        <begin position="40"/>
        <end position="66"/>
    </location>
</feature>
<dbReference type="Proteomes" id="UP001212326">
    <property type="component" value="Chromosome"/>
</dbReference>
<feature type="region of interest" description="Disordered" evidence="1">
    <location>
        <begin position="122"/>
        <end position="149"/>
    </location>
</feature>
<evidence type="ECO:0000256" key="1">
    <source>
        <dbReference type="SAM" id="MobiDB-lite"/>
    </source>
</evidence>
<dbReference type="EMBL" id="CP115300">
    <property type="protein sequence ID" value="WBO61677.1"/>
    <property type="molecule type" value="Genomic_DNA"/>
</dbReference>
<proteinExistence type="predicted"/>
<evidence type="ECO:0008006" key="4">
    <source>
        <dbReference type="Google" id="ProtNLM"/>
    </source>
</evidence>
<dbReference type="RefSeq" id="WP_270079635.1">
    <property type="nucleotide sequence ID" value="NZ_CP115300.1"/>
</dbReference>
<accession>A0ABY7NW26</accession>
<evidence type="ECO:0000313" key="3">
    <source>
        <dbReference type="Proteomes" id="UP001212326"/>
    </source>
</evidence>
<protein>
    <recommendedName>
        <fullName evidence="4">Secreted protein</fullName>
    </recommendedName>
</protein>
<feature type="compositionally biased region" description="Basic and acidic residues" evidence="1">
    <location>
        <begin position="122"/>
        <end position="132"/>
    </location>
</feature>
<reference evidence="2 3" key="1">
    <citation type="submission" date="2022-12" db="EMBL/GenBank/DDBJ databases">
        <authorList>
            <person name="Mo P."/>
        </authorList>
    </citation>
    <scope>NUCLEOTIDE SEQUENCE [LARGE SCALE GENOMIC DNA]</scope>
    <source>
        <strain evidence="2 3">HUAS 2-6</strain>
    </source>
</reference>
<keyword evidence="3" id="KW-1185">Reference proteome</keyword>